<dbReference type="EMBL" id="SPHZ02000006">
    <property type="protein sequence ID" value="KAF0913616.1"/>
    <property type="molecule type" value="Genomic_DNA"/>
</dbReference>
<keyword evidence="2" id="KW-1185">Reference proteome</keyword>
<organism evidence="1 2">
    <name type="scientific">Oryza meyeriana var. granulata</name>
    <dbReference type="NCBI Taxonomy" id="110450"/>
    <lineage>
        <taxon>Eukaryota</taxon>
        <taxon>Viridiplantae</taxon>
        <taxon>Streptophyta</taxon>
        <taxon>Embryophyta</taxon>
        <taxon>Tracheophyta</taxon>
        <taxon>Spermatophyta</taxon>
        <taxon>Magnoliopsida</taxon>
        <taxon>Liliopsida</taxon>
        <taxon>Poales</taxon>
        <taxon>Poaceae</taxon>
        <taxon>BOP clade</taxon>
        <taxon>Oryzoideae</taxon>
        <taxon>Oryzeae</taxon>
        <taxon>Oryzinae</taxon>
        <taxon>Oryza</taxon>
        <taxon>Oryza meyeriana</taxon>
    </lineage>
</organism>
<sequence length="70" mass="7774">MSSGGWDLECYGREEGVAQDAGLLKLQQGSTASRCRRPLLQTLPRSTPHYKRRLARHMRAQFSPAGAEST</sequence>
<evidence type="ECO:0000313" key="1">
    <source>
        <dbReference type="EMBL" id="KAF0913616.1"/>
    </source>
</evidence>
<proteinExistence type="predicted"/>
<name>A0A6G1DME7_9ORYZ</name>
<gene>
    <name evidence="1" type="ORF">E2562_023726</name>
</gene>
<evidence type="ECO:0000313" key="2">
    <source>
        <dbReference type="Proteomes" id="UP000479710"/>
    </source>
</evidence>
<comment type="caution">
    <text evidence="1">The sequence shown here is derived from an EMBL/GenBank/DDBJ whole genome shotgun (WGS) entry which is preliminary data.</text>
</comment>
<reference evidence="1 2" key="1">
    <citation type="submission" date="2019-11" db="EMBL/GenBank/DDBJ databases">
        <title>Whole genome sequence of Oryza granulata.</title>
        <authorList>
            <person name="Li W."/>
        </authorList>
    </citation>
    <scope>NUCLEOTIDE SEQUENCE [LARGE SCALE GENOMIC DNA]</scope>
    <source>
        <strain evidence="2">cv. Menghai</strain>
        <tissue evidence="1">Leaf</tissue>
    </source>
</reference>
<accession>A0A6G1DME7</accession>
<protein>
    <submittedName>
        <fullName evidence="1">Uncharacterized protein</fullName>
    </submittedName>
</protein>
<dbReference type="AlphaFoldDB" id="A0A6G1DME7"/>
<dbReference type="Proteomes" id="UP000479710">
    <property type="component" value="Unassembled WGS sequence"/>
</dbReference>